<sequence length="1249" mass="137946">MYRVEVDGHTIHDPRDEHFILPYAKLDLELNKTGSFEFDITTENPGYEYVSPMKSVISVYDDGKLIFRGRSTTEEKDFYNTGTLKCEGELSYFVDTILRPRSSAFIRQTNRYIFSEVVKEHNNQVGADKQFQPGIIDVDQEEISSISFNYEKPLDFINKNLIEKYKGYLRIRYADGKRYLDWVKQYGDLSGQEIRFGYNLLDLKKTLVSADVCTVVVPVGGSDKKVTVKNAVVGGKTYGKDYILSDEAVNYFGKIIKMQEFPDKKSPNELYTEGEKWLLENMKSSLTVELTALDLHMVDVNIDDFKLGDLVKVVSVPHSIVFKDDLPVIEKYSYDITDPSKNTITVGKTLKVFTERKDPVIYDKVQEVTGRFEGYVETTDGKIEEITNEIQEFKTLVIQDFTAVNGSIEQLTSKQADFETATAENFISTNAEISNLSGDFVLFKTGEFDSLKAKQADFQTATAEHFTALQAQIDSLDVGNLDAKYATIENLNAANATIKKLESETVKTSFLESNYMKTVDMKTEFATITNLNALSARIGDLETNSIDTKYLDTNYAKIDLANIADGVIKNAMIAKGAIDTVQIADSSITSAKIVELAANKITSGTLSVERLEIRGSSKSIVYSLNNITGALQTQNVETLNGEIMTPRTITADKLVAKSITAGEIAAATITATEILGNTITADKLKAGTITATSGCIASLDANKITVGVLNAARIEARSITADKIKAGTITGDEISAGTITGEHIVAESITATSLDVNSIFAQDITATGTITGINLVGATGSFSGNITANSGEIGGWNISINGIYKNLPQVCNIQNYNASTHDNFTGTFIGSSGYSSFTAKPTTYESMETGKLVNGSLANNTIIQNGKLKLYESRYSKQENIWNPEFGAYLTRVEIGGRTIKISENDSAEFTDSGWTDVIKIDPYYISCPALTISSSIETDNVITLESDGMITCGGVLCRGDGIGTSGDIRLTGTNYLKGSEVNLIRWTGSEVGVGDSSKVTGIWGSKMNMHCNIQLNPNDNTKYLNTSGNARLGYLTMDGNIALQDHNMNVTGEHGLYSNTMSNYIVRYYISGSTKSTALGNNSYQTRIYGSSVWANKAISTSDERIKESFSSLEQYEDIFMSLNPTAYQFLEGYEPTKLTHFGFRAQQIRKAFSKRNLDPSYYALNGETSVDAKDYNERMGINPDYETEYGICYEEMIALNTHMIQKNRKDMNNQISRIDMQEAIINDLQTRLWQAEKQIKELKQTAQ</sequence>
<organism evidence="3 4">
    <name type="scientific">Anaerostipes rhamnosivorans</name>
    <dbReference type="NCBI Taxonomy" id="1229621"/>
    <lineage>
        <taxon>Bacteria</taxon>
        <taxon>Bacillati</taxon>
        <taxon>Bacillota</taxon>
        <taxon>Clostridia</taxon>
        <taxon>Lachnospirales</taxon>
        <taxon>Lachnospiraceae</taxon>
        <taxon>Anaerostipes</taxon>
    </lineage>
</organism>
<dbReference type="Pfam" id="PF13884">
    <property type="entry name" value="Peptidase_S74"/>
    <property type="match status" value="1"/>
</dbReference>
<dbReference type="Proteomes" id="UP000298653">
    <property type="component" value="Chromosome"/>
</dbReference>
<evidence type="ECO:0000313" key="4">
    <source>
        <dbReference type="Proteomes" id="UP000298653"/>
    </source>
</evidence>
<proteinExistence type="predicted"/>
<gene>
    <name evidence="3" type="ORF">AR1Y2_0425</name>
</gene>
<dbReference type="InterPro" id="IPR030392">
    <property type="entry name" value="S74_ICA"/>
</dbReference>
<evidence type="ECO:0000259" key="2">
    <source>
        <dbReference type="PROSITE" id="PS51688"/>
    </source>
</evidence>
<dbReference type="KEGG" id="arf:AR1Y2_0425"/>
<feature type="domain" description="Peptidase S74" evidence="2">
    <location>
        <begin position="1103"/>
        <end position="1220"/>
    </location>
</feature>
<dbReference type="OrthoDB" id="5056238at2"/>
<dbReference type="PROSITE" id="PS51688">
    <property type="entry name" value="ICA"/>
    <property type="match status" value="1"/>
</dbReference>
<name>A0A4P8IFE9_9FIRM</name>
<dbReference type="EMBL" id="CP040058">
    <property type="protein sequence ID" value="QCP33879.1"/>
    <property type="molecule type" value="Genomic_DNA"/>
</dbReference>
<dbReference type="AlphaFoldDB" id="A0A4P8IFE9"/>
<dbReference type="Gene3D" id="1.10.10.10">
    <property type="entry name" value="Winged helix-like DNA-binding domain superfamily/Winged helix DNA-binding domain"/>
    <property type="match status" value="1"/>
</dbReference>
<accession>A0A4P8IFE9</accession>
<evidence type="ECO:0000313" key="3">
    <source>
        <dbReference type="EMBL" id="QCP33879.1"/>
    </source>
</evidence>
<reference evidence="3 4" key="1">
    <citation type="submission" date="2019-05" db="EMBL/GenBank/DDBJ databases">
        <title>Complete genome sequencing of Anaerostipes rhamnosivorans.</title>
        <authorList>
            <person name="Bui T.P.N."/>
            <person name="de Vos W.M."/>
        </authorList>
    </citation>
    <scope>NUCLEOTIDE SEQUENCE [LARGE SCALE GENOMIC DNA]</scope>
    <source>
        <strain evidence="3 4">1y2</strain>
    </source>
</reference>
<evidence type="ECO:0000256" key="1">
    <source>
        <dbReference type="SAM" id="Coils"/>
    </source>
</evidence>
<keyword evidence="1" id="KW-0175">Coiled coil</keyword>
<keyword evidence="4" id="KW-1185">Reference proteome</keyword>
<feature type="coiled-coil region" evidence="1">
    <location>
        <begin position="1220"/>
        <end position="1247"/>
    </location>
</feature>
<dbReference type="InterPro" id="IPR036388">
    <property type="entry name" value="WH-like_DNA-bd_sf"/>
</dbReference>
<dbReference type="RefSeq" id="WP_137327491.1">
    <property type="nucleotide sequence ID" value="NZ_CP040058.1"/>
</dbReference>
<protein>
    <recommendedName>
        <fullName evidence="2">Peptidase S74 domain-containing protein</fullName>
    </recommendedName>
</protein>